<evidence type="ECO:0000256" key="5">
    <source>
        <dbReference type="ARBA" id="ARBA00022989"/>
    </source>
</evidence>
<feature type="transmembrane region" description="Helical" evidence="7">
    <location>
        <begin position="141"/>
        <end position="159"/>
    </location>
</feature>
<sequence>MNRFKKMKLLWSLFFTFMKISPFSFGGGYAMIPLLERAVTEKKKWAKKEDITDVLVMAQTVPGSIAVNTATFIGYRLAGLSGAVVGTLGIVTPTFIIIVLLAALFLNFQQNPIVAAALMGIRPAIVALIIYAAIKIGKTAIFDIKTLIFAVISLILFLFVHMHPIVILVAGGLGGILLNMKNLISTNEKDQEKSRGA</sequence>
<keyword evidence="4 7" id="KW-0812">Transmembrane</keyword>
<dbReference type="STRING" id="1193713.GCA_001636315_04457"/>
<name>A0A3T0HX76_9BACI</name>
<reference evidence="8 9" key="1">
    <citation type="submission" date="2017-07" db="EMBL/GenBank/DDBJ databases">
        <title>The complete genome sequence of Bacillus mesonae strain H20-5, an efficient strain improving plant abiotic stress resistance.</title>
        <authorList>
            <person name="Kim S.Y."/>
            <person name="Song H."/>
            <person name="Sang M.K."/>
            <person name="Weon H.-Y."/>
            <person name="Song J."/>
        </authorList>
    </citation>
    <scope>NUCLEOTIDE SEQUENCE [LARGE SCALE GENOMIC DNA]</scope>
    <source>
        <strain evidence="8 9">H20-5</strain>
    </source>
</reference>
<dbReference type="AlphaFoldDB" id="A0A3T0HX76"/>
<evidence type="ECO:0000256" key="1">
    <source>
        <dbReference type="ARBA" id="ARBA00004651"/>
    </source>
</evidence>
<dbReference type="GO" id="GO:0005886">
    <property type="term" value="C:plasma membrane"/>
    <property type="evidence" value="ECO:0007669"/>
    <property type="project" value="UniProtKB-SubCell"/>
</dbReference>
<dbReference type="Pfam" id="PF02417">
    <property type="entry name" value="Chromate_transp"/>
    <property type="match status" value="1"/>
</dbReference>
<dbReference type="Proteomes" id="UP000282892">
    <property type="component" value="Chromosome"/>
</dbReference>
<evidence type="ECO:0000256" key="2">
    <source>
        <dbReference type="ARBA" id="ARBA00005262"/>
    </source>
</evidence>
<feature type="transmembrane region" description="Helical" evidence="7">
    <location>
        <begin position="112"/>
        <end position="134"/>
    </location>
</feature>
<dbReference type="OrthoDB" id="9027281at2"/>
<feature type="transmembrane region" description="Helical" evidence="7">
    <location>
        <begin position="54"/>
        <end position="75"/>
    </location>
</feature>
<keyword evidence="9" id="KW-1185">Reference proteome</keyword>
<gene>
    <name evidence="8" type="ORF">CHR53_10110</name>
</gene>
<dbReference type="RefSeq" id="WP_066396516.1">
    <property type="nucleotide sequence ID" value="NZ_CP022572.1"/>
</dbReference>
<dbReference type="PANTHER" id="PTHR43663:SF1">
    <property type="entry name" value="CHROMATE TRANSPORTER"/>
    <property type="match status" value="1"/>
</dbReference>
<protein>
    <submittedName>
        <fullName evidence="8">Chromate transporter</fullName>
    </submittedName>
</protein>
<dbReference type="InterPro" id="IPR052518">
    <property type="entry name" value="CHR_Transporter"/>
</dbReference>
<evidence type="ECO:0000256" key="3">
    <source>
        <dbReference type="ARBA" id="ARBA00022475"/>
    </source>
</evidence>
<evidence type="ECO:0000313" key="8">
    <source>
        <dbReference type="EMBL" id="AZU61598.1"/>
    </source>
</evidence>
<evidence type="ECO:0000256" key="6">
    <source>
        <dbReference type="ARBA" id="ARBA00023136"/>
    </source>
</evidence>
<comment type="similarity">
    <text evidence="2">Belongs to the chromate ion transporter (CHR) (TC 2.A.51) family.</text>
</comment>
<proteinExistence type="inferred from homology"/>
<evidence type="ECO:0000256" key="7">
    <source>
        <dbReference type="SAM" id="Phobius"/>
    </source>
</evidence>
<dbReference type="GO" id="GO:0015109">
    <property type="term" value="F:chromate transmembrane transporter activity"/>
    <property type="evidence" value="ECO:0007669"/>
    <property type="project" value="InterPro"/>
</dbReference>
<dbReference type="PANTHER" id="PTHR43663">
    <property type="entry name" value="CHROMATE TRANSPORT PROTEIN-RELATED"/>
    <property type="match status" value="1"/>
</dbReference>
<dbReference type="KEGG" id="nmk:CHR53_10110"/>
<comment type="subcellular location">
    <subcellularLocation>
        <location evidence="1">Cell membrane</location>
        <topology evidence="1">Multi-pass membrane protein</topology>
    </subcellularLocation>
</comment>
<dbReference type="InterPro" id="IPR003370">
    <property type="entry name" value="Chromate_transpt"/>
</dbReference>
<evidence type="ECO:0000313" key="9">
    <source>
        <dbReference type="Proteomes" id="UP000282892"/>
    </source>
</evidence>
<keyword evidence="6 7" id="KW-0472">Membrane</keyword>
<keyword evidence="5 7" id="KW-1133">Transmembrane helix</keyword>
<feature type="transmembrane region" description="Helical" evidence="7">
    <location>
        <begin position="82"/>
        <end position="106"/>
    </location>
</feature>
<dbReference type="EMBL" id="CP022572">
    <property type="protein sequence ID" value="AZU61598.1"/>
    <property type="molecule type" value="Genomic_DNA"/>
</dbReference>
<organism evidence="8 9">
    <name type="scientific">Neobacillus mesonae</name>
    <dbReference type="NCBI Taxonomy" id="1193713"/>
    <lineage>
        <taxon>Bacteria</taxon>
        <taxon>Bacillati</taxon>
        <taxon>Bacillota</taxon>
        <taxon>Bacilli</taxon>
        <taxon>Bacillales</taxon>
        <taxon>Bacillaceae</taxon>
        <taxon>Neobacillus</taxon>
    </lineage>
</organism>
<evidence type="ECO:0000256" key="4">
    <source>
        <dbReference type="ARBA" id="ARBA00022692"/>
    </source>
</evidence>
<keyword evidence="3" id="KW-1003">Cell membrane</keyword>
<accession>A0A3T0HX76</accession>